<gene>
    <name evidence="2" type="ORF">HJG63_010521</name>
</gene>
<dbReference type="Proteomes" id="UP000593571">
    <property type="component" value="Unassembled WGS sequence"/>
</dbReference>
<evidence type="ECO:0000313" key="3">
    <source>
        <dbReference type="Proteomes" id="UP000593571"/>
    </source>
</evidence>
<proteinExistence type="predicted"/>
<comment type="caution">
    <text evidence="2">The sequence shown here is derived from an EMBL/GenBank/DDBJ whole genome shotgun (WGS) entry which is preliminary data.</text>
</comment>
<dbReference type="AlphaFoldDB" id="A0A7J8ILS0"/>
<organism evidence="2 3">
    <name type="scientific">Rousettus aegyptiacus</name>
    <name type="common">Egyptian fruit bat</name>
    <name type="synonym">Pteropus aegyptiacus</name>
    <dbReference type="NCBI Taxonomy" id="9407"/>
    <lineage>
        <taxon>Eukaryota</taxon>
        <taxon>Metazoa</taxon>
        <taxon>Chordata</taxon>
        <taxon>Craniata</taxon>
        <taxon>Vertebrata</taxon>
        <taxon>Euteleostomi</taxon>
        <taxon>Mammalia</taxon>
        <taxon>Eutheria</taxon>
        <taxon>Laurasiatheria</taxon>
        <taxon>Chiroptera</taxon>
        <taxon>Yinpterochiroptera</taxon>
        <taxon>Pteropodoidea</taxon>
        <taxon>Pteropodidae</taxon>
        <taxon>Rousettinae</taxon>
        <taxon>Rousettus</taxon>
    </lineage>
</organism>
<accession>A0A7J8ILS0</accession>
<dbReference type="EMBL" id="JACASE010000003">
    <property type="protein sequence ID" value="KAF6485278.1"/>
    <property type="molecule type" value="Genomic_DNA"/>
</dbReference>
<protein>
    <submittedName>
        <fullName evidence="2">Uncharacterized protein</fullName>
    </submittedName>
</protein>
<reference evidence="2 3" key="1">
    <citation type="journal article" date="2020" name="Nature">
        <title>Six reference-quality genomes reveal evolution of bat adaptations.</title>
        <authorList>
            <person name="Jebb D."/>
            <person name="Huang Z."/>
            <person name="Pippel M."/>
            <person name="Hughes G.M."/>
            <person name="Lavrichenko K."/>
            <person name="Devanna P."/>
            <person name="Winkler S."/>
            <person name="Jermiin L.S."/>
            <person name="Skirmuntt E.C."/>
            <person name="Katzourakis A."/>
            <person name="Burkitt-Gray L."/>
            <person name="Ray D.A."/>
            <person name="Sullivan K.A.M."/>
            <person name="Roscito J.G."/>
            <person name="Kirilenko B.M."/>
            <person name="Davalos L.M."/>
            <person name="Corthals A.P."/>
            <person name="Power M.L."/>
            <person name="Jones G."/>
            <person name="Ransome R.D."/>
            <person name="Dechmann D.K.N."/>
            <person name="Locatelli A.G."/>
            <person name="Puechmaille S.J."/>
            <person name="Fedrigo O."/>
            <person name="Jarvis E.D."/>
            <person name="Hiller M."/>
            <person name="Vernes S.C."/>
            <person name="Myers E.W."/>
            <person name="Teeling E.C."/>
        </authorList>
    </citation>
    <scope>NUCLEOTIDE SEQUENCE [LARGE SCALE GENOMIC DNA]</scope>
    <source>
        <strain evidence="2">MRouAeg1</strain>
        <tissue evidence="2">Muscle</tissue>
    </source>
</reference>
<feature type="region of interest" description="Disordered" evidence="1">
    <location>
        <begin position="133"/>
        <end position="154"/>
    </location>
</feature>
<evidence type="ECO:0000256" key="1">
    <source>
        <dbReference type="SAM" id="MobiDB-lite"/>
    </source>
</evidence>
<sequence length="154" mass="16881">MRAQHLSPAGASQPLGRELVENTDALDSDLVGLECDEDIYFFNKLLFWETEPQTCPQLRTWVLGASFLPPYYTPLPDAVRPLLAPSGILTLLGLRGGARECPREFRGPQRWLVLGRAHLPGLVRLPGPSLLPGGPYQGHCDPPPTRGHVRNSGP</sequence>
<evidence type="ECO:0000313" key="2">
    <source>
        <dbReference type="EMBL" id="KAF6485278.1"/>
    </source>
</evidence>
<keyword evidence="3" id="KW-1185">Reference proteome</keyword>
<name>A0A7J8ILS0_ROUAE</name>